<evidence type="ECO:0000256" key="1">
    <source>
        <dbReference type="SAM" id="MobiDB-lite"/>
    </source>
</evidence>
<dbReference type="AlphaFoldDB" id="A0A1D6L045"/>
<keyword evidence="2" id="KW-0251">Elongation factor</keyword>
<feature type="compositionally biased region" description="Polar residues" evidence="1">
    <location>
        <begin position="28"/>
        <end position="37"/>
    </location>
</feature>
<organism evidence="2">
    <name type="scientific">Zea mays</name>
    <name type="common">Maize</name>
    <dbReference type="NCBI Taxonomy" id="4577"/>
    <lineage>
        <taxon>Eukaryota</taxon>
        <taxon>Viridiplantae</taxon>
        <taxon>Streptophyta</taxon>
        <taxon>Embryophyta</taxon>
        <taxon>Tracheophyta</taxon>
        <taxon>Spermatophyta</taxon>
        <taxon>Magnoliopsida</taxon>
        <taxon>Liliopsida</taxon>
        <taxon>Poales</taxon>
        <taxon>Poaceae</taxon>
        <taxon>PACMAD clade</taxon>
        <taxon>Panicoideae</taxon>
        <taxon>Andropogonodae</taxon>
        <taxon>Andropogoneae</taxon>
        <taxon>Tripsacinae</taxon>
        <taxon>Zea</taxon>
    </lineage>
</organism>
<protein>
    <submittedName>
        <fullName evidence="2">RNA polymerase II transcription elongation factor</fullName>
    </submittedName>
</protein>
<gene>
    <name evidence="2" type="ORF">ZEAMMB73_Zm00001d033557</name>
</gene>
<sequence length="37" mass="3886">MGAESQSPPLPKVNKSQSMNKPAVHSVPVSSVTTFMS</sequence>
<feature type="region of interest" description="Disordered" evidence="1">
    <location>
        <begin position="1"/>
        <end position="37"/>
    </location>
</feature>
<reference evidence="2" key="1">
    <citation type="submission" date="2015-12" db="EMBL/GenBank/DDBJ databases">
        <title>Update maize B73 reference genome by single molecule sequencing technologies.</title>
        <authorList>
            <consortium name="Maize Genome Sequencing Project"/>
            <person name="Ware D."/>
        </authorList>
    </citation>
    <scope>NUCLEOTIDE SEQUENCE [LARGE SCALE GENOMIC DNA]</scope>
    <source>
        <tissue evidence="2">Seedling</tissue>
    </source>
</reference>
<name>A0A1D6L045_MAIZE</name>
<proteinExistence type="predicted"/>
<dbReference type="GO" id="GO:0003746">
    <property type="term" value="F:translation elongation factor activity"/>
    <property type="evidence" value="ECO:0007669"/>
    <property type="project" value="UniProtKB-KW"/>
</dbReference>
<dbReference type="EMBL" id="CM007647">
    <property type="protein sequence ID" value="ONM07932.1"/>
    <property type="molecule type" value="Genomic_DNA"/>
</dbReference>
<accession>A0A1D6L045</accession>
<evidence type="ECO:0000313" key="2">
    <source>
        <dbReference type="EMBL" id="ONM07932.1"/>
    </source>
</evidence>
<keyword evidence="2" id="KW-0648">Protein biosynthesis</keyword>